<evidence type="ECO:0000259" key="5">
    <source>
        <dbReference type="PROSITE" id="PS50110"/>
    </source>
</evidence>
<dbReference type="AlphaFoldDB" id="A0A2J7ZEH1"/>
<gene>
    <name evidence="6" type="ORF">SMF913_14697</name>
</gene>
<comment type="caution">
    <text evidence="6">The sequence shown here is derived from an EMBL/GenBank/DDBJ whole genome shotgun (WGS) entry which is preliminary data.</text>
</comment>
<dbReference type="Gene3D" id="3.40.50.2300">
    <property type="match status" value="1"/>
</dbReference>
<keyword evidence="1 2" id="KW-0597">Phosphoprotein</keyword>
<feature type="domain" description="Response regulatory" evidence="5">
    <location>
        <begin position="247"/>
        <end position="365"/>
    </location>
</feature>
<dbReference type="Pfam" id="PF00072">
    <property type="entry name" value="Response_reg"/>
    <property type="match status" value="1"/>
</dbReference>
<accession>A0A2J7ZEH1</accession>
<keyword evidence="3" id="KW-0175">Coiled coil</keyword>
<dbReference type="InterPro" id="IPR011006">
    <property type="entry name" value="CheY-like_superfamily"/>
</dbReference>
<evidence type="ECO:0000313" key="6">
    <source>
        <dbReference type="EMBL" id="PNG98672.1"/>
    </source>
</evidence>
<protein>
    <recommendedName>
        <fullName evidence="5">Response regulatory domain-containing protein</fullName>
    </recommendedName>
</protein>
<organism evidence="6 7">
    <name type="scientific">Streptomyces malaysiensis</name>
    <dbReference type="NCBI Taxonomy" id="92644"/>
    <lineage>
        <taxon>Bacteria</taxon>
        <taxon>Bacillati</taxon>
        <taxon>Actinomycetota</taxon>
        <taxon>Actinomycetes</taxon>
        <taxon>Kitasatosporales</taxon>
        <taxon>Streptomycetaceae</taxon>
        <taxon>Streptomyces</taxon>
        <taxon>Streptomyces violaceusniger group</taxon>
    </lineage>
</organism>
<keyword evidence="7" id="KW-1185">Reference proteome</keyword>
<feature type="compositionally biased region" description="Low complexity" evidence="4">
    <location>
        <begin position="219"/>
        <end position="239"/>
    </location>
</feature>
<dbReference type="Proteomes" id="UP000236520">
    <property type="component" value="Unassembled WGS sequence"/>
</dbReference>
<evidence type="ECO:0000256" key="3">
    <source>
        <dbReference type="SAM" id="Coils"/>
    </source>
</evidence>
<dbReference type="PANTHER" id="PTHR44591">
    <property type="entry name" value="STRESS RESPONSE REGULATOR PROTEIN 1"/>
    <property type="match status" value="1"/>
</dbReference>
<dbReference type="InterPro" id="IPR001789">
    <property type="entry name" value="Sig_transdc_resp-reg_receiver"/>
</dbReference>
<sequence>MGELHPLGENLPEECRVFAVELRKLFLGLGISVRRYAVRRHRDPSTVSRFLNGTRIPPWEFVFDLFTDLAARRGVAPTPAAIELVRELHRAAVRTSRSPGHAMEILQIQLADADRDARVSMAHQDALGEALLDRKHRIADLEVRLNQAEAAWATERARADALERDLPDRDELLKERDLLQQEVRRLAEELEEVRLRGRRAEERCLVLERQLAMVESQPPVVVPQPKEAPEGPEGPAAPKRGTGPRPKILVVDDQQNNLLAMEAVLATLDQELVTATSGQEALKALLDHDDFAVILLDVQMPEMDGYETAAHIKRRPRNRDIPIIFLTAMGADPEHSSRGYAAGAVDYMAKPFDPWALRAKVSVFTEIFLERRQRRSQGEDPADWD</sequence>
<evidence type="ECO:0000256" key="4">
    <source>
        <dbReference type="SAM" id="MobiDB-lite"/>
    </source>
</evidence>
<evidence type="ECO:0000313" key="7">
    <source>
        <dbReference type="Proteomes" id="UP000236520"/>
    </source>
</evidence>
<name>A0A2J7ZEH1_STRMQ</name>
<dbReference type="PANTHER" id="PTHR44591:SF3">
    <property type="entry name" value="RESPONSE REGULATORY DOMAIN-CONTAINING PROTEIN"/>
    <property type="match status" value="1"/>
</dbReference>
<dbReference type="RefSeq" id="WP_079258289.1">
    <property type="nucleotide sequence ID" value="NZ_LJIW01000001.1"/>
</dbReference>
<reference evidence="6 7" key="1">
    <citation type="submission" date="2015-09" db="EMBL/GenBank/DDBJ databases">
        <title>Genome sequence, genome mining and natural product profiling of a biocontrol bacterium Streptomyces malaysiensis F913.</title>
        <authorList>
            <person name="Xu Y."/>
            <person name="Wei J."/>
            <person name="Xie J."/>
            <person name="Li T."/>
            <person name="Zhou Z."/>
        </authorList>
    </citation>
    <scope>NUCLEOTIDE SEQUENCE [LARGE SCALE GENOMIC DNA]</scope>
    <source>
        <strain evidence="6 7">F913</strain>
    </source>
</reference>
<feature type="coiled-coil region" evidence="3">
    <location>
        <begin position="131"/>
        <end position="210"/>
    </location>
</feature>
<dbReference type="SMART" id="SM00448">
    <property type="entry name" value="REC"/>
    <property type="match status" value="1"/>
</dbReference>
<proteinExistence type="predicted"/>
<feature type="modified residue" description="4-aspartylphosphate" evidence="2">
    <location>
        <position position="297"/>
    </location>
</feature>
<dbReference type="InterPro" id="IPR050595">
    <property type="entry name" value="Bact_response_regulator"/>
</dbReference>
<feature type="region of interest" description="Disordered" evidence="4">
    <location>
        <begin position="219"/>
        <end position="245"/>
    </location>
</feature>
<evidence type="ECO:0000256" key="2">
    <source>
        <dbReference type="PROSITE-ProRule" id="PRU00169"/>
    </source>
</evidence>
<dbReference type="PROSITE" id="PS50110">
    <property type="entry name" value="RESPONSE_REGULATORY"/>
    <property type="match status" value="1"/>
</dbReference>
<dbReference type="SUPFAM" id="SSF52172">
    <property type="entry name" value="CheY-like"/>
    <property type="match status" value="1"/>
</dbReference>
<evidence type="ECO:0000256" key="1">
    <source>
        <dbReference type="ARBA" id="ARBA00022553"/>
    </source>
</evidence>
<dbReference type="EMBL" id="LJIW01000001">
    <property type="protein sequence ID" value="PNG98672.1"/>
    <property type="molecule type" value="Genomic_DNA"/>
</dbReference>
<dbReference type="GO" id="GO:0000160">
    <property type="term" value="P:phosphorelay signal transduction system"/>
    <property type="evidence" value="ECO:0007669"/>
    <property type="project" value="InterPro"/>
</dbReference>